<evidence type="ECO:0000256" key="4">
    <source>
        <dbReference type="SAM" id="MobiDB-lite"/>
    </source>
</evidence>
<gene>
    <name evidence="6" type="ORF">Esi_0026_0040</name>
</gene>
<dbReference type="InterPro" id="IPR029035">
    <property type="entry name" value="DHS-like_NAD/FAD-binding_dom"/>
</dbReference>
<sequence length="499" mass="53993">MSVLLLYTITTRNAKLRLRRWTRDESGGVEDVRHWSLVATPRVRRPAPHLHVQRGNNLRTGTSYAALALRRFRVPGSAQLVLSASGTCSNAIFGKTVSVVGRPALCSTHLRMGRVRQTSVVGALVLSTLMPMRALVHYGATTALLQRAKGACYGQCRQQQHRQRQRVRRLMPLSSASASTTPDREAFAAVEDSTTAVAQLRELLDAAGGSVTALTGAGMSTDSGIPDYRGPKGSYSRGHKPMTHDEFLSSEDNRKRYWARSTFGWDSFSRARPNEAHVALAGLEAAGKVDSVITQNVDGLHQKAGSRNVVNLHGRNDKVGCMSCRFESSRDAYQENLSRINARWIAKHSPDLEGTPAGVATTPGGTAVAKTARAGGDPDMRLRADGDADVEPGAYLGEFVVPACPRCGGILKPTVVFFGDNIPRQRVEDTYRIVDESELLIAAGSSLQVYSAYRLVKRAADAGKKVVVINLGETRAERSGLDILKVEAGVSNVLPKLLL</sequence>
<keyword evidence="3" id="KW-0862">Zinc</keyword>
<evidence type="ECO:0000259" key="5">
    <source>
        <dbReference type="PROSITE" id="PS50305"/>
    </source>
</evidence>
<dbReference type="PANTHER" id="PTHR11085">
    <property type="entry name" value="NAD-DEPENDENT PROTEIN DEACYLASE SIRTUIN-5, MITOCHONDRIAL-RELATED"/>
    <property type="match status" value="1"/>
</dbReference>
<dbReference type="InterPro" id="IPR026591">
    <property type="entry name" value="Sirtuin_cat_small_dom_sf"/>
</dbReference>
<feature type="binding site" evidence="3">
    <location>
        <position position="324"/>
    </location>
    <ligand>
        <name>Zn(2+)</name>
        <dbReference type="ChEBI" id="CHEBI:29105"/>
    </ligand>
</feature>
<dbReference type="InterPro" id="IPR003000">
    <property type="entry name" value="Sirtuin"/>
</dbReference>
<dbReference type="PANTHER" id="PTHR11085:SF10">
    <property type="entry name" value="NAD-DEPENDENT PROTEIN DEACYLASE SIRTUIN-5, MITOCHONDRIAL-RELATED"/>
    <property type="match status" value="1"/>
</dbReference>
<proteinExistence type="predicted"/>
<evidence type="ECO:0000313" key="6">
    <source>
        <dbReference type="EMBL" id="CBN77018.1"/>
    </source>
</evidence>
<name>D8LJJ1_ECTSI</name>
<evidence type="ECO:0000256" key="2">
    <source>
        <dbReference type="ARBA" id="ARBA00023027"/>
    </source>
</evidence>
<dbReference type="Gene3D" id="3.40.50.1220">
    <property type="entry name" value="TPP-binding domain"/>
    <property type="match status" value="1"/>
</dbReference>
<dbReference type="PROSITE" id="PS50305">
    <property type="entry name" value="SIRTUIN"/>
    <property type="match status" value="1"/>
</dbReference>
<keyword evidence="7" id="KW-1185">Reference proteome</keyword>
<protein>
    <submittedName>
        <fullName evidence="6">Sir2-type regulatory transcription factor silent information regulator protein</fullName>
    </submittedName>
</protein>
<keyword evidence="2" id="KW-0520">NAD</keyword>
<dbReference type="GO" id="GO:0017136">
    <property type="term" value="F:histone deacetylase activity, NAD-dependent"/>
    <property type="evidence" value="ECO:0007669"/>
    <property type="project" value="TreeGrafter"/>
</dbReference>
<feature type="binding site" evidence="3">
    <location>
        <position position="407"/>
    </location>
    <ligand>
        <name>Zn(2+)</name>
        <dbReference type="ChEBI" id="CHEBI:29105"/>
    </ligand>
</feature>
<dbReference type="AlphaFoldDB" id="D8LJJ1"/>
<dbReference type="InterPro" id="IPR026590">
    <property type="entry name" value="Ssirtuin_cat_dom"/>
</dbReference>
<dbReference type="STRING" id="2880.D8LJJ1"/>
<dbReference type="GO" id="GO:0046872">
    <property type="term" value="F:metal ion binding"/>
    <property type="evidence" value="ECO:0007669"/>
    <property type="project" value="UniProtKB-KW"/>
</dbReference>
<dbReference type="InterPro" id="IPR050134">
    <property type="entry name" value="NAD-dep_sirtuin_deacylases"/>
</dbReference>
<keyword evidence="1" id="KW-0808">Transferase</keyword>
<feature type="region of interest" description="Disordered" evidence="4">
    <location>
        <begin position="163"/>
        <end position="185"/>
    </location>
</feature>
<feature type="binding site" evidence="3">
    <location>
        <position position="404"/>
    </location>
    <ligand>
        <name>Zn(2+)</name>
        <dbReference type="ChEBI" id="CHEBI:29105"/>
    </ligand>
</feature>
<evidence type="ECO:0000313" key="7">
    <source>
        <dbReference type="Proteomes" id="UP000002630"/>
    </source>
</evidence>
<dbReference type="eggNOG" id="KOG2683">
    <property type="taxonomic scope" value="Eukaryota"/>
</dbReference>
<organism evidence="6 7">
    <name type="scientific">Ectocarpus siliculosus</name>
    <name type="common">Brown alga</name>
    <name type="synonym">Conferva siliculosa</name>
    <dbReference type="NCBI Taxonomy" id="2880"/>
    <lineage>
        <taxon>Eukaryota</taxon>
        <taxon>Sar</taxon>
        <taxon>Stramenopiles</taxon>
        <taxon>Ochrophyta</taxon>
        <taxon>PX clade</taxon>
        <taxon>Phaeophyceae</taxon>
        <taxon>Ectocarpales</taxon>
        <taxon>Ectocarpaceae</taxon>
        <taxon>Ectocarpus</taxon>
    </lineage>
</organism>
<feature type="domain" description="Deacetylase sirtuin-type" evidence="5">
    <location>
        <begin position="190"/>
        <end position="499"/>
    </location>
</feature>
<reference evidence="6 7" key="1">
    <citation type="journal article" date="2010" name="Nature">
        <title>The Ectocarpus genome and the independent evolution of multicellularity in brown algae.</title>
        <authorList>
            <person name="Cock J.M."/>
            <person name="Sterck L."/>
            <person name="Rouze P."/>
            <person name="Scornet D."/>
            <person name="Allen A.E."/>
            <person name="Amoutzias G."/>
            <person name="Anthouard V."/>
            <person name="Artiguenave F."/>
            <person name="Aury J.M."/>
            <person name="Badger J.H."/>
            <person name="Beszteri B."/>
            <person name="Billiau K."/>
            <person name="Bonnet E."/>
            <person name="Bothwell J.H."/>
            <person name="Bowler C."/>
            <person name="Boyen C."/>
            <person name="Brownlee C."/>
            <person name="Carrano C.J."/>
            <person name="Charrier B."/>
            <person name="Cho G.Y."/>
            <person name="Coelho S.M."/>
            <person name="Collen J."/>
            <person name="Corre E."/>
            <person name="Da Silva C."/>
            <person name="Delage L."/>
            <person name="Delaroque N."/>
            <person name="Dittami S.M."/>
            <person name="Doulbeau S."/>
            <person name="Elias M."/>
            <person name="Farnham G."/>
            <person name="Gachon C.M."/>
            <person name="Gschloessl B."/>
            <person name="Heesch S."/>
            <person name="Jabbari K."/>
            <person name="Jubin C."/>
            <person name="Kawai H."/>
            <person name="Kimura K."/>
            <person name="Kloareg B."/>
            <person name="Kupper F.C."/>
            <person name="Lang D."/>
            <person name="Le Bail A."/>
            <person name="Leblanc C."/>
            <person name="Lerouge P."/>
            <person name="Lohr M."/>
            <person name="Lopez P.J."/>
            <person name="Martens C."/>
            <person name="Maumus F."/>
            <person name="Michel G."/>
            <person name="Miranda-Saavedra D."/>
            <person name="Morales J."/>
            <person name="Moreau H."/>
            <person name="Motomura T."/>
            <person name="Nagasato C."/>
            <person name="Napoli C.A."/>
            <person name="Nelson D.R."/>
            <person name="Nyvall-Collen P."/>
            <person name="Peters A.F."/>
            <person name="Pommier C."/>
            <person name="Potin P."/>
            <person name="Poulain J."/>
            <person name="Quesneville H."/>
            <person name="Read B."/>
            <person name="Rensing S.A."/>
            <person name="Ritter A."/>
            <person name="Rousvoal S."/>
            <person name="Samanta M."/>
            <person name="Samson G."/>
            <person name="Schroeder D.C."/>
            <person name="Segurens B."/>
            <person name="Strittmatter M."/>
            <person name="Tonon T."/>
            <person name="Tregear J.W."/>
            <person name="Valentin K."/>
            <person name="von Dassow P."/>
            <person name="Yamagishi T."/>
            <person name="Van de Peer Y."/>
            <person name="Wincker P."/>
        </authorList>
    </citation>
    <scope>NUCLEOTIDE SEQUENCE [LARGE SCALE GENOMIC DNA]</scope>
    <source>
        <strain evidence="7">Ec32 / CCAP1310/4</strain>
    </source>
</reference>
<dbReference type="GO" id="GO:0070403">
    <property type="term" value="F:NAD+ binding"/>
    <property type="evidence" value="ECO:0007669"/>
    <property type="project" value="InterPro"/>
</dbReference>
<evidence type="ECO:0000256" key="3">
    <source>
        <dbReference type="PROSITE-ProRule" id="PRU00236"/>
    </source>
</evidence>
<dbReference type="InParanoid" id="D8LJJ1"/>
<evidence type="ECO:0000256" key="1">
    <source>
        <dbReference type="ARBA" id="ARBA00022679"/>
    </source>
</evidence>
<dbReference type="FunCoup" id="D8LJJ1">
    <property type="interactions" value="87"/>
</dbReference>
<dbReference type="EMBL" id="FN648442">
    <property type="protein sequence ID" value="CBN77018.1"/>
    <property type="molecule type" value="Genomic_DNA"/>
</dbReference>
<dbReference type="EMBL" id="FN649737">
    <property type="protein sequence ID" value="CBN77018.1"/>
    <property type="molecule type" value="Genomic_DNA"/>
</dbReference>
<dbReference type="Pfam" id="PF02146">
    <property type="entry name" value="SIR2"/>
    <property type="match status" value="1"/>
</dbReference>
<accession>D8LJJ1</accession>
<feature type="binding site" evidence="3">
    <location>
        <position position="321"/>
    </location>
    <ligand>
        <name>Zn(2+)</name>
        <dbReference type="ChEBI" id="CHEBI:29105"/>
    </ligand>
</feature>
<dbReference type="Proteomes" id="UP000002630">
    <property type="component" value="Linkage Group LG12"/>
</dbReference>
<dbReference type="SUPFAM" id="SSF52467">
    <property type="entry name" value="DHS-like NAD/FAD-binding domain"/>
    <property type="match status" value="1"/>
</dbReference>
<dbReference type="Gene3D" id="3.30.1600.10">
    <property type="entry name" value="SIR2/SIRT2 'Small Domain"/>
    <property type="match status" value="1"/>
</dbReference>
<keyword evidence="3" id="KW-0479">Metal-binding</keyword>
<dbReference type="OrthoDB" id="424302at2759"/>
<feature type="active site" description="Proton acceptor" evidence="3">
    <location>
        <position position="313"/>
    </location>
</feature>